<dbReference type="Proteomes" id="UP001145742">
    <property type="component" value="Unassembled WGS sequence"/>
</dbReference>
<reference evidence="2" key="1">
    <citation type="submission" date="2019-10" db="EMBL/GenBank/DDBJ databases">
        <authorList>
            <person name="Soares A.E.R."/>
            <person name="Aleixo A."/>
            <person name="Schneider P."/>
            <person name="Miyaki C.Y."/>
            <person name="Schneider M.P."/>
            <person name="Mello C."/>
            <person name="Vasconcelos A.T.R."/>
        </authorList>
    </citation>
    <scope>NUCLEOTIDE SEQUENCE</scope>
    <source>
        <tissue evidence="2">Muscle</tissue>
    </source>
</reference>
<accession>A0ABQ9CV53</accession>
<proteinExistence type="predicted"/>
<organism evidence="2 3">
    <name type="scientific">Willisornis vidua</name>
    <name type="common">Xingu scale-backed antbird</name>
    <dbReference type="NCBI Taxonomy" id="1566151"/>
    <lineage>
        <taxon>Eukaryota</taxon>
        <taxon>Metazoa</taxon>
        <taxon>Chordata</taxon>
        <taxon>Craniata</taxon>
        <taxon>Vertebrata</taxon>
        <taxon>Euteleostomi</taxon>
        <taxon>Archelosauria</taxon>
        <taxon>Archosauria</taxon>
        <taxon>Dinosauria</taxon>
        <taxon>Saurischia</taxon>
        <taxon>Theropoda</taxon>
        <taxon>Coelurosauria</taxon>
        <taxon>Aves</taxon>
        <taxon>Neognathae</taxon>
        <taxon>Neoaves</taxon>
        <taxon>Telluraves</taxon>
        <taxon>Australaves</taxon>
        <taxon>Passeriformes</taxon>
        <taxon>Thamnophilidae</taxon>
        <taxon>Willisornis</taxon>
    </lineage>
</organism>
<evidence type="ECO:0000313" key="2">
    <source>
        <dbReference type="EMBL" id="KAJ7409832.1"/>
    </source>
</evidence>
<sequence>MITVGKTELRSFLQQYLQEDTRKRTVSGKANGAVEMIAWVDGGDSFTGDFQEQDGRAFVRNSPDTDDPDSNPGREMN</sequence>
<name>A0ABQ9CV53_9PASS</name>
<evidence type="ECO:0000313" key="3">
    <source>
        <dbReference type="Proteomes" id="UP001145742"/>
    </source>
</evidence>
<protein>
    <submittedName>
        <fullName evidence="2">Uncharacterized protein</fullName>
    </submittedName>
</protein>
<comment type="caution">
    <text evidence="2">The sequence shown here is derived from an EMBL/GenBank/DDBJ whole genome shotgun (WGS) entry which is preliminary data.</text>
</comment>
<feature type="region of interest" description="Disordered" evidence="1">
    <location>
        <begin position="45"/>
        <end position="77"/>
    </location>
</feature>
<evidence type="ECO:0000256" key="1">
    <source>
        <dbReference type="SAM" id="MobiDB-lite"/>
    </source>
</evidence>
<dbReference type="EMBL" id="WHWB01034451">
    <property type="protein sequence ID" value="KAJ7409832.1"/>
    <property type="molecule type" value="Genomic_DNA"/>
</dbReference>
<keyword evidence="3" id="KW-1185">Reference proteome</keyword>
<gene>
    <name evidence="2" type="ORF">WISP_112176</name>
</gene>